<dbReference type="AlphaFoldDB" id="A0A7C5UVC5"/>
<dbReference type="Gene3D" id="3.40.220.10">
    <property type="entry name" value="Leucine Aminopeptidase, subunit E, domain 1"/>
    <property type="match status" value="1"/>
</dbReference>
<dbReference type="PROSITE" id="PS51154">
    <property type="entry name" value="MACRO"/>
    <property type="match status" value="1"/>
</dbReference>
<evidence type="ECO:0000259" key="1">
    <source>
        <dbReference type="PROSITE" id="PS51154"/>
    </source>
</evidence>
<reference evidence="2" key="1">
    <citation type="journal article" date="2020" name="mSystems">
        <title>Genome- and Community-Level Interaction Insights into Carbon Utilization and Element Cycling Functions of Hydrothermarchaeota in Hydrothermal Sediment.</title>
        <authorList>
            <person name="Zhou Z."/>
            <person name="Liu Y."/>
            <person name="Xu W."/>
            <person name="Pan J."/>
            <person name="Luo Z.H."/>
            <person name="Li M."/>
        </authorList>
    </citation>
    <scope>NUCLEOTIDE SEQUENCE [LARGE SCALE GENOMIC DNA]</scope>
    <source>
        <strain evidence="2">SpSt-1</strain>
    </source>
</reference>
<sequence>MKLVKNGIFINLVLGDLTEFKGDAIANPANRFLFMGGGVAGAIKKRGGKEIEDEARKYAPIEIGQAIVTGAGKLRCKAVIHAPTVEVPGGSSNQSYVYKATLAALKLAKERGFKSIAFPLMGTGVGGLSLEESIEAMVKAFQEAGQGLELYIYVLNREAFERVIEKLRKSGWSEKF</sequence>
<dbReference type="PANTHER" id="PTHR11106:SF111">
    <property type="entry name" value="MACRO DOMAIN-CONTAINING PROTEIN"/>
    <property type="match status" value="1"/>
</dbReference>
<accession>A0A7C5UVC5</accession>
<dbReference type="InterPro" id="IPR002589">
    <property type="entry name" value="Macro_dom"/>
</dbReference>
<organism evidence="2">
    <name type="scientific">Ignisphaera aggregans</name>
    <dbReference type="NCBI Taxonomy" id="334771"/>
    <lineage>
        <taxon>Archaea</taxon>
        <taxon>Thermoproteota</taxon>
        <taxon>Thermoprotei</taxon>
        <taxon>Desulfurococcales</taxon>
        <taxon>Desulfurococcaceae</taxon>
        <taxon>Ignisphaera</taxon>
    </lineage>
</organism>
<comment type="caution">
    <text evidence="2">The sequence shown here is derived from an EMBL/GenBank/DDBJ whole genome shotgun (WGS) entry which is preliminary data.</text>
</comment>
<feature type="domain" description="Macro" evidence="1">
    <location>
        <begin position="1"/>
        <end position="159"/>
    </location>
</feature>
<dbReference type="InterPro" id="IPR043472">
    <property type="entry name" value="Macro_dom-like"/>
</dbReference>
<name>A0A7C5UVC5_9CREN</name>
<gene>
    <name evidence="2" type="ORF">ENL47_07700</name>
</gene>
<dbReference type="PANTHER" id="PTHR11106">
    <property type="entry name" value="GANGLIOSIDE INDUCED DIFFERENTIATION ASSOCIATED PROTEIN 2-RELATED"/>
    <property type="match status" value="1"/>
</dbReference>
<proteinExistence type="predicted"/>
<dbReference type="Pfam" id="PF01661">
    <property type="entry name" value="Macro"/>
    <property type="match status" value="1"/>
</dbReference>
<dbReference type="SUPFAM" id="SSF52949">
    <property type="entry name" value="Macro domain-like"/>
    <property type="match status" value="1"/>
</dbReference>
<protein>
    <recommendedName>
        <fullName evidence="1">Macro domain-containing protein</fullName>
    </recommendedName>
</protein>
<dbReference type="EMBL" id="DRUB01000146">
    <property type="protein sequence ID" value="HHR96668.1"/>
    <property type="molecule type" value="Genomic_DNA"/>
</dbReference>
<evidence type="ECO:0000313" key="2">
    <source>
        <dbReference type="EMBL" id="HHR96668.1"/>
    </source>
</evidence>
<dbReference type="SMART" id="SM00506">
    <property type="entry name" value="A1pp"/>
    <property type="match status" value="1"/>
</dbReference>